<keyword evidence="5" id="KW-0862">Zinc</keyword>
<dbReference type="EMBL" id="CALLCH030000001">
    <property type="protein sequence ID" value="CAI4210978.1"/>
    <property type="molecule type" value="Genomic_DNA"/>
</dbReference>
<dbReference type="Pfam" id="PF17123">
    <property type="entry name" value="zf-RING_11"/>
    <property type="match status" value="1"/>
</dbReference>
<evidence type="ECO:0000259" key="8">
    <source>
        <dbReference type="PROSITE" id="PS50089"/>
    </source>
</evidence>
<feature type="compositionally biased region" description="Low complexity" evidence="6">
    <location>
        <begin position="509"/>
        <end position="535"/>
    </location>
</feature>
<evidence type="ECO:0000313" key="10">
    <source>
        <dbReference type="Proteomes" id="UP000838763"/>
    </source>
</evidence>
<protein>
    <recommendedName>
        <fullName evidence="8">RING-type domain-containing protein</fullName>
    </recommendedName>
</protein>
<dbReference type="InterPro" id="IPR046450">
    <property type="entry name" value="PA_dom_sf"/>
</dbReference>
<evidence type="ECO:0000256" key="3">
    <source>
        <dbReference type="ARBA" id="ARBA00022989"/>
    </source>
</evidence>
<feature type="domain" description="RING-type" evidence="8">
    <location>
        <begin position="572"/>
        <end position="600"/>
    </location>
</feature>
<evidence type="ECO:0000313" key="9">
    <source>
        <dbReference type="EMBL" id="CAI4210978.1"/>
    </source>
</evidence>
<gene>
    <name evidence="9" type="ORF">PPNO1_LOCUS774</name>
</gene>
<dbReference type="InterPro" id="IPR001841">
    <property type="entry name" value="Znf_RING"/>
</dbReference>
<sequence>MRPPRLALLVIFFAASSFVFFRSLASLARFSTIPRPLTRTPSRLSGFFTFSSPLALSPERRHQPNRRQQHLLSREASRFRASLPSRGLSGQLWIGSGFADDNLQEGEGEGELGCSDIPGWEDGRTAGAFKGPAKNMASSGRKDAPATGHSRRSRGGVGPMGTYDRDPAVDSASSPPVSEPVDDGTDDYLQHGIPSNSKQRGTPGAAGARHADIQSIQEAAEIAGKIVLLSRGGCGFLEKVKWAQRRGAKALIVGDNRKGGPLIQMSFIEDILDEHGNAAAKVQYSDVAKRQKKNPITKLGEVSFSETVEAPGSNSRRQEQRQQQKKRGWFSTLFGWGNSPTTEGKRGALGSSHDWVLVEDWDDESDQLINHGLNKGVKTDGSRTGGSPGSGNSDGDANSASSGDENGNEAGGSDGKKGGRIISTLFGQDDESDDRSPDVPGLWVTITPSSSTSSFLDTLLVLVISPLITLSVVYALLIVRARIRRRRWRAPKSIVERLPVRTYHAAIPSPIHSPRIPSPTTSSPTTPLLQATPSRSRPRSRTTTGVPESSSFLTPPQVSSEWKKYMSKQVECVVCLEEYVDGVSRVMSLPCGHEFHVDCMYEPYHDSSDEEEADVGTRKMVRVLDELALRHAIPSPSGREAEDPRTR</sequence>
<comment type="caution">
    <text evidence="9">The sequence shown here is derived from an EMBL/GenBank/DDBJ whole genome shotgun (WGS) entry which is preliminary data.</text>
</comment>
<feature type="region of interest" description="Disordered" evidence="6">
    <location>
        <begin position="305"/>
        <end position="349"/>
    </location>
</feature>
<name>A0A9P1GVD7_9PEZI</name>
<feature type="region of interest" description="Disordered" evidence="6">
    <location>
        <begin position="57"/>
        <end position="76"/>
    </location>
</feature>
<feature type="compositionally biased region" description="Polar residues" evidence="6">
    <location>
        <begin position="545"/>
        <end position="556"/>
    </location>
</feature>
<feature type="compositionally biased region" description="Low complexity" evidence="6">
    <location>
        <begin position="390"/>
        <end position="404"/>
    </location>
</feature>
<feature type="region of interest" description="Disordered" evidence="6">
    <location>
        <begin position="104"/>
        <end position="210"/>
    </location>
</feature>
<keyword evidence="5" id="KW-0479">Metal-binding</keyword>
<dbReference type="InterPro" id="IPR013083">
    <property type="entry name" value="Znf_RING/FYVE/PHD"/>
</dbReference>
<dbReference type="GO" id="GO:0016020">
    <property type="term" value="C:membrane"/>
    <property type="evidence" value="ECO:0007669"/>
    <property type="project" value="UniProtKB-SubCell"/>
</dbReference>
<keyword evidence="2 7" id="KW-0812">Transmembrane</keyword>
<accession>A0A9P1GVD7</accession>
<dbReference type="OrthoDB" id="5357315at2759"/>
<evidence type="ECO:0000256" key="2">
    <source>
        <dbReference type="ARBA" id="ARBA00022692"/>
    </source>
</evidence>
<reference evidence="9" key="1">
    <citation type="submission" date="2022-11" db="EMBL/GenBank/DDBJ databases">
        <authorList>
            <person name="Scott C."/>
            <person name="Bruce N."/>
        </authorList>
    </citation>
    <scope>NUCLEOTIDE SEQUENCE</scope>
</reference>
<evidence type="ECO:0000256" key="5">
    <source>
        <dbReference type="PROSITE-ProRule" id="PRU00175"/>
    </source>
</evidence>
<keyword evidence="5" id="KW-0863">Zinc-finger</keyword>
<evidence type="ECO:0000256" key="4">
    <source>
        <dbReference type="ARBA" id="ARBA00023136"/>
    </source>
</evidence>
<feature type="region of interest" description="Disordered" evidence="6">
    <location>
        <begin position="509"/>
        <end position="556"/>
    </location>
</feature>
<dbReference type="AlphaFoldDB" id="A0A9P1GVD7"/>
<evidence type="ECO:0000256" key="1">
    <source>
        <dbReference type="ARBA" id="ARBA00004370"/>
    </source>
</evidence>
<dbReference type="PROSITE" id="PS50089">
    <property type="entry name" value="ZF_RING_2"/>
    <property type="match status" value="1"/>
</dbReference>
<dbReference type="SUPFAM" id="SSF52025">
    <property type="entry name" value="PA domain"/>
    <property type="match status" value="1"/>
</dbReference>
<keyword evidence="10" id="KW-1185">Reference proteome</keyword>
<dbReference type="InterPro" id="IPR003137">
    <property type="entry name" value="PA_domain"/>
</dbReference>
<organism evidence="9 10">
    <name type="scientific">Parascedosporium putredinis</name>
    <dbReference type="NCBI Taxonomy" id="1442378"/>
    <lineage>
        <taxon>Eukaryota</taxon>
        <taxon>Fungi</taxon>
        <taxon>Dikarya</taxon>
        <taxon>Ascomycota</taxon>
        <taxon>Pezizomycotina</taxon>
        <taxon>Sordariomycetes</taxon>
        <taxon>Hypocreomycetidae</taxon>
        <taxon>Microascales</taxon>
        <taxon>Microascaceae</taxon>
        <taxon>Parascedosporium</taxon>
    </lineage>
</organism>
<dbReference type="SUPFAM" id="SSF57850">
    <property type="entry name" value="RING/U-box"/>
    <property type="match status" value="1"/>
</dbReference>
<dbReference type="Pfam" id="PF02225">
    <property type="entry name" value="PA"/>
    <property type="match status" value="1"/>
</dbReference>
<keyword evidence="3 7" id="KW-1133">Transmembrane helix</keyword>
<evidence type="ECO:0000256" key="7">
    <source>
        <dbReference type="SAM" id="Phobius"/>
    </source>
</evidence>
<evidence type="ECO:0000256" key="6">
    <source>
        <dbReference type="SAM" id="MobiDB-lite"/>
    </source>
</evidence>
<proteinExistence type="predicted"/>
<feature type="region of interest" description="Disordered" evidence="6">
    <location>
        <begin position="371"/>
        <end position="421"/>
    </location>
</feature>
<dbReference type="Gene3D" id="3.30.40.10">
    <property type="entry name" value="Zinc/RING finger domain, C3HC4 (zinc finger)"/>
    <property type="match status" value="1"/>
</dbReference>
<dbReference type="GO" id="GO:0008270">
    <property type="term" value="F:zinc ion binding"/>
    <property type="evidence" value="ECO:0007669"/>
    <property type="project" value="UniProtKB-KW"/>
</dbReference>
<dbReference type="Gene3D" id="3.50.30.30">
    <property type="match status" value="1"/>
</dbReference>
<feature type="transmembrane region" description="Helical" evidence="7">
    <location>
        <begin position="459"/>
        <end position="479"/>
    </location>
</feature>
<dbReference type="SMART" id="SM00184">
    <property type="entry name" value="RING"/>
    <property type="match status" value="1"/>
</dbReference>
<dbReference type="Proteomes" id="UP000838763">
    <property type="component" value="Unassembled WGS sequence"/>
</dbReference>
<keyword evidence="4 7" id="KW-0472">Membrane</keyword>
<comment type="subcellular location">
    <subcellularLocation>
        <location evidence="1">Membrane</location>
    </subcellularLocation>
</comment>